<accession>A0ABP2TCA5</accession>
<dbReference type="Proteomes" id="UP000012099">
    <property type="component" value="Unassembled WGS sequence"/>
</dbReference>
<proteinExistence type="predicted"/>
<protein>
    <submittedName>
        <fullName evidence="1">Uncharacterized protein</fullName>
    </submittedName>
</protein>
<evidence type="ECO:0000313" key="1">
    <source>
        <dbReference type="EMBL" id="EMN01372.1"/>
    </source>
</evidence>
<comment type="caution">
    <text evidence="1">The sequence shown here is derived from an EMBL/GenBank/DDBJ whole genome shotgun (WGS) entry which is preliminary data.</text>
</comment>
<keyword evidence="2" id="KW-1185">Reference proteome</keyword>
<gene>
    <name evidence="1" type="ORF">LEP1GSC035_2039</name>
</gene>
<evidence type="ECO:0000313" key="2">
    <source>
        <dbReference type="Proteomes" id="UP000012099"/>
    </source>
</evidence>
<dbReference type="EMBL" id="AHMH02000055">
    <property type="protein sequence ID" value="EMN01372.1"/>
    <property type="molecule type" value="Genomic_DNA"/>
</dbReference>
<name>A0ABP2TCA5_9LEPT</name>
<organism evidence="1 2">
    <name type="scientific">Leptospira noguchii str. 2007001578</name>
    <dbReference type="NCBI Taxonomy" id="1049974"/>
    <lineage>
        <taxon>Bacteria</taxon>
        <taxon>Pseudomonadati</taxon>
        <taxon>Spirochaetota</taxon>
        <taxon>Spirochaetia</taxon>
        <taxon>Leptospirales</taxon>
        <taxon>Leptospiraceae</taxon>
        <taxon>Leptospira</taxon>
    </lineage>
</organism>
<reference evidence="1 2" key="1">
    <citation type="submission" date="2013-01" db="EMBL/GenBank/DDBJ databases">
        <authorList>
            <person name="Harkins D.M."/>
            <person name="Durkin A.S."/>
            <person name="Brinkac L.M."/>
            <person name="Haft D.H."/>
            <person name="Selengut J.D."/>
            <person name="Sanka R."/>
            <person name="DePew J."/>
            <person name="Purushe J."/>
            <person name="Whelen A.C."/>
            <person name="Vinetz J.M."/>
            <person name="Sutton G.G."/>
            <person name="Nierman W.C."/>
            <person name="Fouts D.E."/>
        </authorList>
    </citation>
    <scope>NUCLEOTIDE SEQUENCE [LARGE SCALE GENOMIC DNA]</scope>
    <source>
        <strain evidence="1 2">2007001578</strain>
    </source>
</reference>
<sequence length="67" mass="8162">MDLYLFGFVKRHDKFFDLKIFYHKINLKCTLGICKIQKNHHLIQFLHKIITLEVIAKIKNLFYKILL</sequence>